<accession>A0A0D7K380</accession>
<evidence type="ECO:0000313" key="1">
    <source>
        <dbReference type="EMBL" id="KJA08776.1"/>
    </source>
</evidence>
<gene>
    <name evidence="1" type="ORF">RP29_20140</name>
</gene>
<dbReference type="InterPro" id="IPR027417">
    <property type="entry name" value="P-loop_NTPase"/>
</dbReference>
<dbReference type="RefSeq" id="WP_044403193.1">
    <property type="nucleotide sequence ID" value="NZ_JXYQ01000119.1"/>
</dbReference>
<protein>
    <submittedName>
        <fullName evidence="1">Uncharacterized protein</fullName>
    </submittedName>
</protein>
<keyword evidence="2" id="KW-1185">Reference proteome</keyword>
<proteinExistence type="predicted"/>
<comment type="caution">
    <text evidence="1">The sequence shown here is derived from an EMBL/GenBank/DDBJ whole genome shotgun (WGS) entry which is preliminary data.</text>
</comment>
<dbReference type="EMBL" id="JXYQ01000119">
    <property type="protein sequence ID" value="KJA08776.1"/>
    <property type="molecule type" value="Genomic_DNA"/>
</dbReference>
<organism evidence="1 2">
    <name type="scientific">Acidovorax temperans</name>
    <dbReference type="NCBI Taxonomy" id="80878"/>
    <lineage>
        <taxon>Bacteria</taxon>
        <taxon>Pseudomonadati</taxon>
        <taxon>Pseudomonadota</taxon>
        <taxon>Betaproteobacteria</taxon>
        <taxon>Burkholderiales</taxon>
        <taxon>Comamonadaceae</taxon>
        <taxon>Acidovorax</taxon>
    </lineage>
</organism>
<feature type="non-terminal residue" evidence="1">
    <location>
        <position position="94"/>
    </location>
</feature>
<dbReference type="STRING" id="80878.RP29_20140"/>
<feature type="non-terminal residue" evidence="1">
    <location>
        <position position="1"/>
    </location>
</feature>
<name>A0A0D7K380_9BURK</name>
<dbReference type="AlphaFoldDB" id="A0A0D7K380"/>
<evidence type="ECO:0000313" key="2">
    <source>
        <dbReference type="Proteomes" id="UP000032566"/>
    </source>
</evidence>
<dbReference type="Gene3D" id="3.40.50.300">
    <property type="entry name" value="P-loop containing nucleotide triphosphate hydrolases"/>
    <property type="match status" value="1"/>
</dbReference>
<dbReference type="Proteomes" id="UP000032566">
    <property type="component" value="Unassembled WGS sequence"/>
</dbReference>
<reference evidence="1 2" key="1">
    <citation type="submission" date="2014-12" db="EMBL/GenBank/DDBJ databases">
        <title>Isolation of bacteria from lake water.</title>
        <authorList>
            <person name="Sheng K.-Y."/>
            <person name="Chin P.-S."/>
            <person name="Chan K.-G."/>
            <person name="Tan G.S."/>
        </authorList>
    </citation>
    <scope>NUCLEOTIDE SEQUENCE [LARGE SCALE GENOMIC DNA]</scope>
    <source>
        <strain evidence="1 2">KY4</strain>
    </source>
</reference>
<sequence>RWVADGGDSLTAPRSPRWALQRWASFKRRFTPDYYARIVERWIGRQLGSGWNRIVVTDLRDPVEEAMLRRLGAKVVRVHRPELAAMPADTAMHV</sequence>